<dbReference type="PANTHER" id="PTHR34220">
    <property type="entry name" value="SENSOR HISTIDINE KINASE YPDA"/>
    <property type="match status" value="1"/>
</dbReference>
<evidence type="ECO:0000313" key="4">
    <source>
        <dbReference type="Proteomes" id="UP000199045"/>
    </source>
</evidence>
<reference evidence="3 4" key="1">
    <citation type="submission" date="2016-10" db="EMBL/GenBank/DDBJ databases">
        <authorList>
            <person name="de Groot N.N."/>
        </authorList>
    </citation>
    <scope>NUCLEOTIDE SEQUENCE [LARGE SCALE GENOMIC DNA]</scope>
    <source>
        <strain evidence="3 4">DSM 527</strain>
    </source>
</reference>
<dbReference type="InterPro" id="IPR010559">
    <property type="entry name" value="Sig_transdc_His_kin_internal"/>
</dbReference>
<sequence>MTKRFYIAGNRLLTHILFWISYLLVYTSVHADGEGSLFNYFLIELQRLPAAMLVPYINIYVLFPRLFKQKRYIAYATSAIALLFVASLLDRILVERFIEPTFFPDTTYYEAIFVWYLIFKVMLWFLAPVLLFTLLVKMLEHWFDQERIHQDTLHEKLEAELNYLKAQVHPHFLFNTLNNLYALTLQSSTDAPKVVLKLSGLMSYMLYDSQSEDISLDKEIAHISNYIELEKLRYGNRLDVSLNVSGEIEGKKIAPLLLIPFVENAFKHGVSHETDNVWVTIDLKVKDEWLSVKVENSHTGTDSSQADNVTHGGGIGLLNVKRRLDLLYPETHKLILQKEPEHYTVDLKIKLQ</sequence>
<dbReference type="SUPFAM" id="SSF55874">
    <property type="entry name" value="ATPase domain of HSP90 chaperone/DNA topoisomerase II/histidine kinase"/>
    <property type="match status" value="1"/>
</dbReference>
<keyword evidence="1" id="KW-1133">Transmembrane helix</keyword>
<evidence type="ECO:0000313" key="3">
    <source>
        <dbReference type="EMBL" id="SDG91603.1"/>
    </source>
</evidence>
<dbReference type="Pfam" id="PF06580">
    <property type="entry name" value="His_kinase"/>
    <property type="match status" value="1"/>
</dbReference>
<proteinExistence type="predicted"/>
<keyword evidence="3" id="KW-0418">Kinase</keyword>
<keyword evidence="3" id="KW-0808">Transferase</keyword>
<dbReference type="GO" id="GO:0016020">
    <property type="term" value="C:membrane"/>
    <property type="evidence" value="ECO:0007669"/>
    <property type="project" value="InterPro"/>
</dbReference>
<dbReference type="RefSeq" id="WP_089835840.1">
    <property type="nucleotide sequence ID" value="NZ_FNBN01000007.1"/>
</dbReference>
<dbReference type="InterPro" id="IPR050640">
    <property type="entry name" value="Bact_2-comp_sensor_kinase"/>
</dbReference>
<feature type="transmembrane region" description="Helical" evidence="1">
    <location>
        <begin position="37"/>
        <end position="60"/>
    </location>
</feature>
<feature type="transmembrane region" description="Helical" evidence="1">
    <location>
        <begin position="72"/>
        <end position="93"/>
    </location>
</feature>
<dbReference type="GO" id="GO:0000155">
    <property type="term" value="F:phosphorelay sensor kinase activity"/>
    <property type="evidence" value="ECO:0007669"/>
    <property type="project" value="InterPro"/>
</dbReference>
<keyword evidence="1" id="KW-0812">Transmembrane</keyword>
<gene>
    <name evidence="3" type="ORF">SAMN04488121_107208</name>
</gene>
<keyword evidence="1" id="KW-0472">Membrane</keyword>
<organism evidence="3 4">
    <name type="scientific">Chitinophaga filiformis</name>
    <name type="common">Myxococcus filiformis</name>
    <name type="synonym">Flexibacter filiformis</name>
    <dbReference type="NCBI Taxonomy" id="104663"/>
    <lineage>
        <taxon>Bacteria</taxon>
        <taxon>Pseudomonadati</taxon>
        <taxon>Bacteroidota</taxon>
        <taxon>Chitinophagia</taxon>
        <taxon>Chitinophagales</taxon>
        <taxon>Chitinophagaceae</taxon>
        <taxon>Chitinophaga</taxon>
    </lineage>
</organism>
<name>A0A1G7Y5G9_CHIFI</name>
<dbReference type="Proteomes" id="UP000199045">
    <property type="component" value="Unassembled WGS sequence"/>
</dbReference>
<evidence type="ECO:0000259" key="2">
    <source>
        <dbReference type="Pfam" id="PF06580"/>
    </source>
</evidence>
<dbReference type="Gene3D" id="3.30.565.10">
    <property type="entry name" value="Histidine kinase-like ATPase, C-terminal domain"/>
    <property type="match status" value="1"/>
</dbReference>
<dbReference type="EMBL" id="FNBN01000007">
    <property type="protein sequence ID" value="SDG91603.1"/>
    <property type="molecule type" value="Genomic_DNA"/>
</dbReference>
<dbReference type="AlphaFoldDB" id="A0A1G7Y5G9"/>
<feature type="domain" description="Signal transduction histidine kinase internal region" evidence="2">
    <location>
        <begin position="159"/>
        <end position="238"/>
    </location>
</feature>
<protein>
    <submittedName>
        <fullName evidence="3">Histidine kinase</fullName>
    </submittedName>
</protein>
<dbReference type="STRING" id="104663.SAMN04488121_107208"/>
<feature type="transmembrane region" description="Helical" evidence="1">
    <location>
        <begin position="12"/>
        <end position="31"/>
    </location>
</feature>
<dbReference type="OrthoDB" id="9792992at2"/>
<accession>A0A1G7Y5G9</accession>
<evidence type="ECO:0000256" key="1">
    <source>
        <dbReference type="SAM" id="Phobius"/>
    </source>
</evidence>
<dbReference type="PANTHER" id="PTHR34220:SF7">
    <property type="entry name" value="SENSOR HISTIDINE KINASE YPDA"/>
    <property type="match status" value="1"/>
</dbReference>
<feature type="transmembrane region" description="Helical" evidence="1">
    <location>
        <begin position="113"/>
        <end position="136"/>
    </location>
</feature>
<dbReference type="InterPro" id="IPR036890">
    <property type="entry name" value="HATPase_C_sf"/>
</dbReference>